<organism evidence="1 2">
    <name type="scientific">Melipona quadrifasciata</name>
    <dbReference type="NCBI Taxonomy" id="166423"/>
    <lineage>
        <taxon>Eukaryota</taxon>
        <taxon>Metazoa</taxon>
        <taxon>Ecdysozoa</taxon>
        <taxon>Arthropoda</taxon>
        <taxon>Hexapoda</taxon>
        <taxon>Insecta</taxon>
        <taxon>Pterygota</taxon>
        <taxon>Neoptera</taxon>
        <taxon>Endopterygota</taxon>
        <taxon>Hymenoptera</taxon>
        <taxon>Apocrita</taxon>
        <taxon>Aculeata</taxon>
        <taxon>Apoidea</taxon>
        <taxon>Anthophila</taxon>
        <taxon>Apidae</taxon>
        <taxon>Melipona</taxon>
    </lineage>
</organism>
<name>A0A0M9A9H6_9HYME</name>
<proteinExistence type="predicted"/>
<keyword evidence="2" id="KW-1185">Reference proteome</keyword>
<evidence type="ECO:0000313" key="2">
    <source>
        <dbReference type="Proteomes" id="UP000053105"/>
    </source>
</evidence>
<reference evidence="1 2" key="1">
    <citation type="submission" date="2015-07" db="EMBL/GenBank/DDBJ databases">
        <title>The genome of Melipona quadrifasciata.</title>
        <authorList>
            <person name="Pan H."/>
            <person name="Kapheim K."/>
        </authorList>
    </citation>
    <scope>NUCLEOTIDE SEQUENCE [LARGE SCALE GENOMIC DNA]</scope>
    <source>
        <strain evidence="1">0111107301</strain>
        <tissue evidence="1">Whole body</tissue>
    </source>
</reference>
<dbReference type="EMBL" id="KQ435720">
    <property type="protein sequence ID" value="KOX78683.1"/>
    <property type="molecule type" value="Genomic_DNA"/>
</dbReference>
<accession>A0A0M9A9H6</accession>
<sequence>MSKTSRKLRWIAYFYADFRKYMRSIKYPRRMNFVNMSLSCNLSREANGLLNREQGPPFWFLSSADLRLRGVTQPLA</sequence>
<dbReference type="Proteomes" id="UP000053105">
    <property type="component" value="Unassembled WGS sequence"/>
</dbReference>
<evidence type="ECO:0000313" key="1">
    <source>
        <dbReference type="EMBL" id="KOX78683.1"/>
    </source>
</evidence>
<dbReference type="AlphaFoldDB" id="A0A0M9A9H6"/>
<gene>
    <name evidence="1" type="ORF">WN51_07544</name>
</gene>
<protein>
    <submittedName>
        <fullName evidence="1">Uncharacterized protein</fullName>
    </submittedName>
</protein>